<reference evidence="1" key="1">
    <citation type="submission" date="2020-10" db="EMBL/GenBank/DDBJ databases">
        <authorList>
            <person name="Gilroy R."/>
        </authorList>
    </citation>
    <scope>NUCLEOTIDE SEQUENCE</scope>
    <source>
        <strain evidence="1">CHK123-3438</strain>
    </source>
</reference>
<dbReference type="Gene3D" id="1.25.40.10">
    <property type="entry name" value="Tetratricopeptide repeat domain"/>
    <property type="match status" value="1"/>
</dbReference>
<name>A0A9D1GKT4_9FIRM</name>
<dbReference type="SUPFAM" id="SSF81901">
    <property type="entry name" value="HCP-like"/>
    <property type="match status" value="1"/>
</dbReference>
<organism evidence="1 2">
    <name type="scientific">Candidatus Caccovicinus merdipullorum</name>
    <dbReference type="NCBI Taxonomy" id="2840724"/>
    <lineage>
        <taxon>Bacteria</taxon>
        <taxon>Bacillati</taxon>
        <taxon>Bacillota</taxon>
        <taxon>Clostridia</taxon>
        <taxon>Eubacteriales</taxon>
        <taxon>Candidatus Caccovicinus</taxon>
    </lineage>
</organism>
<accession>A0A9D1GKT4</accession>
<proteinExistence type="predicted"/>
<evidence type="ECO:0000313" key="1">
    <source>
        <dbReference type="EMBL" id="HIT42780.1"/>
    </source>
</evidence>
<sequence length="135" mass="16135">MKKRMRRLFLQAMEGDSRAFCKLGILFIRGKAGQRDVKLGRLFLRKAVELGNEEAYFLYHRLFSRKKKVIDDLSYEEMFREYQTAKTWKKRRRLLKYLRLGTKAQKRNRILKALRNGVRYPEPSESPSFGKKDGL</sequence>
<dbReference type="AlphaFoldDB" id="A0A9D1GKT4"/>
<gene>
    <name evidence="1" type="ORF">IAB60_11925</name>
</gene>
<dbReference type="EMBL" id="DVKS01000195">
    <property type="protein sequence ID" value="HIT42780.1"/>
    <property type="molecule type" value="Genomic_DNA"/>
</dbReference>
<evidence type="ECO:0000313" key="2">
    <source>
        <dbReference type="Proteomes" id="UP000886860"/>
    </source>
</evidence>
<protein>
    <submittedName>
        <fullName evidence="1">Sel1 repeat family protein</fullName>
    </submittedName>
</protein>
<reference evidence="1" key="2">
    <citation type="journal article" date="2021" name="PeerJ">
        <title>Extensive microbial diversity within the chicken gut microbiome revealed by metagenomics and culture.</title>
        <authorList>
            <person name="Gilroy R."/>
            <person name="Ravi A."/>
            <person name="Getino M."/>
            <person name="Pursley I."/>
            <person name="Horton D.L."/>
            <person name="Alikhan N.F."/>
            <person name="Baker D."/>
            <person name="Gharbi K."/>
            <person name="Hall N."/>
            <person name="Watson M."/>
            <person name="Adriaenssens E.M."/>
            <person name="Foster-Nyarko E."/>
            <person name="Jarju S."/>
            <person name="Secka A."/>
            <person name="Antonio M."/>
            <person name="Oren A."/>
            <person name="Chaudhuri R.R."/>
            <person name="La Ragione R."/>
            <person name="Hildebrand F."/>
            <person name="Pallen M.J."/>
        </authorList>
    </citation>
    <scope>NUCLEOTIDE SEQUENCE</scope>
    <source>
        <strain evidence="1">CHK123-3438</strain>
    </source>
</reference>
<comment type="caution">
    <text evidence="1">The sequence shown here is derived from an EMBL/GenBank/DDBJ whole genome shotgun (WGS) entry which is preliminary data.</text>
</comment>
<dbReference type="InterPro" id="IPR011990">
    <property type="entry name" value="TPR-like_helical_dom_sf"/>
</dbReference>
<dbReference type="Proteomes" id="UP000886860">
    <property type="component" value="Unassembled WGS sequence"/>
</dbReference>